<feature type="coiled-coil region" evidence="3">
    <location>
        <begin position="394"/>
        <end position="431"/>
    </location>
</feature>
<proteinExistence type="inferred from homology"/>
<dbReference type="InterPro" id="IPR003423">
    <property type="entry name" value="OMP_efflux"/>
</dbReference>
<comment type="similarity">
    <text evidence="1 2">Belongs to the outer membrane factor (OMF) (TC 1.B.17) family.</text>
</comment>
<name>A0ABR6XG63_9BURK</name>
<organism evidence="4 5">
    <name type="scientific">Undibacterium aquatile</name>
    <dbReference type="NCBI Taxonomy" id="1537398"/>
    <lineage>
        <taxon>Bacteria</taxon>
        <taxon>Pseudomonadati</taxon>
        <taxon>Pseudomonadota</taxon>
        <taxon>Betaproteobacteria</taxon>
        <taxon>Burkholderiales</taxon>
        <taxon>Oxalobacteraceae</taxon>
        <taxon>Undibacterium</taxon>
    </lineage>
</organism>
<reference evidence="4 5" key="1">
    <citation type="submission" date="2020-08" db="EMBL/GenBank/DDBJ databases">
        <title>Novel species isolated from subtropical streams in China.</title>
        <authorList>
            <person name="Lu H."/>
        </authorList>
    </citation>
    <scope>NUCLEOTIDE SEQUENCE [LARGE SCALE GENOMIC DNA]</scope>
    <source>
        <strain evidence="4 5">CCTCC AB 2015119</strain>
    </source>
</reference>
<accession>A0ABR6XG63</accession>
<feature type="signal peptide" evidence="2">
    <location>
        <begin position="1"/>
        <end position="21"/>
    </location>
</feature>
<sequence>MKRKICLLFLLSPLAACVSSGAPSSTSTITGVEVPAAWSGGMRVVSAKGAVPSASVPHADISVWWQRFQDPQLNQLITQSLQANTSVQNAQAALRQARALRDVSAAALSPKINASASGQRSKSGDIATANSFSTGFDASWEPDIFGANHQALAASEATARASAASLGDVQISVAAEVAANYIQLRTTQVRLAIARANVASQAETLQITNWRVQAGLLTSLEGEQGRAASEQAQAQIPLLETTEAQNLHSLEVLCGQTPESLRQQLQSRAAKTGDMMSAANIPQTDDNLALSLPAETLRQRPDIRAAEYQINAALARVRQADVANYPSFNLSGSLGLRALTVGALGGSGTLLSSVLASVSLPVLDGGANRAQLQAQQAALEQAQLAYKAAVLTALQDVENALVALKNDRERLQRLRNAADAANNAALLARQRFASGLIDFQTILETQRTLYSAQDAVASTSNDLAADYVRLYKALGGGWQADQDESGSTRDSRNQS</sequence>
<dbReference type="Gene3D" id="2.20.200.10">
    <property type="entry name" value="Outer membrane efflux proteins (OEP)"/>
    <property type="match status" value="1"/>
</dbReference>
<keyword evidence="2" id="KW-0472">Membrane</keyword>
<evidence type="ECO:0000256" key="2">
    <source>
        <dbReference type="RuleBase" id="RU362097"/>
    </source>
</evidence>
<keyword evidence="3" id="KW-0175">Coiled coil</keyword>
<dbReference type="EMBL" id="JACOFT010000003">
    <property type="protein sequence ID" value="MBC3811755.1"/>
    <property type="molecule type" value="Genomic_DNA"/>
</dbReference>
<evidence type="ECO:0000313" key="4">
    <source>
        <dbReference type="EMBL" id="MBC3811755.1"/>
    </source>
</evidence>
<keyword evidence="2" id="KW-0449">Lipoprotein</keyword>
<evidence type="ECO:0000313" key="5">
    <source>
        <dbReference type="Proteomes" id="UP000637632"/>
    </source>
</evidence>
<gene>
    <name evidence="4" type="ORF">H8K26_09910</name>
</gene>
<protein>
    <submittedName>
        <fullName evidence="4">Efflux transporter outer membrane subunit</fullName>
    </submittedName>
</protein>
<comment type="caution">
    <text evidence="4">The sequence shown here is derived from an EMBL/GenBank/DDBJ whole genome shotgun (WGS) entry which is preliminary data.</text>
</comment>
<comment type="subcellular location">
    <subcellularLocation>
        <location evidence="2">Cell membrane</location>
        <topology evidence="2">Lipid-anchor</topology>
    </subcellularLocation>
</comment>
<keyword evidence="2" id="KW-0812">Transmembrane</keyword>
<dbReference type="Gene3D" id="1.20.1600.10">
    <property type="entry name" value="Outer membrane efflux proteins (OEP)"/>
    <property type="match status" value="1"/>
</dbReference>
<dbReference type="Proteomes" id="UP000637632">
    <property type="component" value="Unassembled WGS sequence"/>
</dbReference>
<dbReference type="NCBIfam" id="TIGR01845">
    <property type="entry name" value="outer_NodT"/>
    <property type="match status" value="1"/>
</dbReference>
<evidence type="ECO:0000256" key="3">
    <source>
        <dbReference type="SAM" id="Coils"/>
    </source>
</evidence>
<keyword evidence="2" id="KW-0732">Signal</keyword>
<evidence type="ECO:0000256" key="1">
    <source>
        <dbReference type="ARBA" id="ARBA00007613"/>
    </source>
</evidence>
<dbReference type="SUPFAM" id="SSF56954">
    <property type="entry name" value="Outer membrane efflux proteins (OEP)"/>
    <property type="match status" value="1"/>
</dbReference>
<keyword evidence="2" id="KW-0564">Palmitate</keyword>
<dbReference type="PANTHER" id="PTHR30203:SF25">
    <property type="entry name" value="OUTER MEMBRANE PROTEIN-RELATED"/>
    <property type="match status" value="1"/>
</dbReference>
<dbReference type="Pfam" id="PF02321">
    <property type="entry name" value="OEP"/>
    <property type="match status" value="2"/>
</dbReference>
<keyword evidence="2" id="KW-1134">Transmembrane beta strand</keyword>
<feature type="chain" id="PRO_5044968875" evidence="2">
    <location>
        <begin position="22"/>
        <end position="495"/>
    </location>
</feature>
<dbReference type="RefSeq" id="WP_190479208.1">
    <property type="nucleotide sequence ID" value="NZ_JACOFT010000003.1"/>
</dbReference>
<dbReference type="PANTHER" id="PTHR30203">
    <property type="entry name" value="OUTER MEMBRANE CATION EFFLUX PROTEIN"/>
    <property type="match status" value="1"/>
</dbReference>
<dbReference type="InterPro" id="IPR010131">
    <property type="entry name" value="MdtP/NodT-like"/>
</dbReference>
<keyword evidence="5" id="KW-1185">Reference proteome</keyword>